<keyword evidence="2" id="KW-1185">Reference proteome</keyword>
<dbReference type="KEGG" id="daur:Daura_38255"/>
<gene>
    <name evidence="1" type="ORF">Daura_38255</name>
</gene>
<dbReference type="Proteomes" id="UP001058003">
    <property type="component" value="Chromosome"/>
</dbReference>
<dbReference type="RefSeq" id="WP_156089247.1">
    <property type="nucleotide sequence ID" value="NZ_CP073767.1"/>
</dbReference>
<sequence length="377" mass="42562">MVTSTASTAHVQVYDYRYKRDVADLRYFYVVNPASPHGAWALGEIILPAARALHADYGVTVEPLAYGDLPEVRPGGVTYVVYGPTNPLTMPPREQAYLAALAAAGARTNIISAYPLTETNEDRPDYAAASSVVPRLCDLLDINAIFPDALDLSRGIRTNTWQDVYVNAIGETIRVKYQPTESVDPGDRAVLQRLRHTHADEVAELARVHREHHLWQRKPYTDGSVMFTHDGYWFASQTLTDKSRMTSGDFDLITSFDEGTRSLTYTGERLPTSDAPEFLMLSSLLSMHGRRPRLIVHFHHRELTRGPRFRNLVTDARIEGGHFSAGRLFFRELRQKRTDWFIIREHGMVWVGDSVHRFEEYVHRVVAPGSGRAAAAR</sequence>
<organism evidence="1 2">
    <name type="scientific">Dactylosporangium aurantiacum</name>
    <dbReference type="NCBI Taxonomy" id="35754"/>
    <lineage>
        <taxon>Bacteria</taxon>
        <taxon>Bacillati</taxon>
        <taxon>Actinomycetota</taxon>
        <taxon>Actinomycetes</taxon>
        <taxon>Micromonosporales</taxon>
        <taxon>Micromonosporaceae</taxon>
        <taxon>Dactylosporangium</taxon>
    </lineage>
</organism>
<name>A0A9Q9I9Q6_9ACTN</name>
<protein>
    <submittedName>
        <fullName evidence="1">Uncharacterized protein</fullName>
    </submittedName>
</protein>
<reference evidence="1" key="1">
    <citation type="submission" date="2021-04" db="EMBL/GenBank/DDBJ databases">
        <title>Dactylosporangium aurantiacum NRRL B-8018 full assembly.</title>
        <authorList>
            <person name="Hartkoorn R.C."/>
            <person name="Beaudoing E."/>
            <person name="Hot D."/>
        </authorList>
    </citation>
    <scope>NUCLEOTIDE SEQUENCE</scope>
    <source>
        <strain evidence="1">NRRL B-8018</strain>
    </source>
</reference>
<dbReference type="AlphaFoldDB" id="A0A9Q9I9Q6"/>
<proteinExistence type="predicted"/>
<evidence type="ECO:0000313" key="2">
    <source>
        <dbReference type="Proteomes" id="UP001058003"/>
    </source>
</evidence>
<accession>A0A9Q9I9Q6</accession>
<evidence type="ECO:0000313" key="1">
    <source>
        <dbReference type="EMBL" id="UWZ52454.1"/>
    </source>
</evidence>
<dbReference type="EMBL" id="CP073767">
    <property type="protein sequence ID" value="UWZ52454.1"/>
    <property type="molecule type" value="Genomic_DNA"/>
</dbReference>